<evidence type="ECO:0000259" key="7">
    <source>
        <dbReference type="PROSITE" id="PS51011"/>
    </source>
</evidence>
<dbReference type="PROSITE" id="PS51011">
    <property type="entry name" value="ARID"/>
    <property type="match status" value="1"/>
</dbReference>
<keyword evidence="10" id="KW-1185">Reference proteome</keyword>
<keyword evidence="2" id="KW-0805">Transcription regulation</keyword>
<feature type="domain" description="RFX-type winged-helix" evidence="8">
    <location>
        <begin position="622"/>
        <end position="696"/>
    </location>
</feature>
<dbReference type="InterPro" id="IPR036431">
    <property type="entry name" value="ARID_dom_sf"/>
</dbReference>
<keyword evidence="4" id="KW-0539">Nucleus</keyword>
<comment type="caution">
    <text evidence="9">The sequence shown here is derived from an EMBL/GenBank/DDBJ whole genome shotgun (WGS) entry which is preliminary data.</text>
</comment>
<evidence type="ECO:0000256" key="3">
    <source>
        <dbReference type="ARBA" id="ARBA00023163"/>
    </source>
</evidence>
<proteinExistence type="predicted"/>
<dbReference type="GO" id="GO:0003677">
    <property type="term" value="F:DNA binding"/>
    <property type="evidence" value="ECO:0007669"/>
    <property type="project" value="InterPro"/>
</dbReference>
<keyword evidence="6" id="KW-0472">Membrane</keyword>
<keyword evidence="3" id="KW-0804">Transcription</keyword>
<dbReference type="SMART" id="SM00501">
    <property type="entry name" value="BRIGHT"/>
    <property type="match status" value="1"/>
</dbReference>
<dbReference type="SUPFAM" id="SSF48371">
    <property type="entry name" value="ARM repeat"/>
    <property type="match status" value="1"/>
</dbReference>
<dbReference type="InterPro" id="IPR003150">
    <property type="entry name" value="DNA-bd_RFX"/>
</dbReference>
<keyword evidence="6" id="KW-0812">Transmembrane</keyword>
<keyword evidence="6" id="KW-1133">Transmembrane helix</keyword>
<sequence length="1206" mass="134157">MAPKRGLSVEKSEEHEAFMKKLAEYHEKRGTTFEPEPKVGIRHIDLYRLYQRTVEEGGYDLVSDTKAKPLMWRKFAEEFVGKNQYTAAQAFQIKNVYYKNLCAYEISTHWGKEPPPKEILEDVTAKGGNVMDRTVENFTKPPTKEEMNLANGDASDVSPEQKTPKAEAVDGAEDPGSATGRTTRGLRQAPPQRVLFQPDLAAGRQARAVNQPSNSPAIGGSGMMNASSLTNGASATLANYEPSQSYPLSLKPVITPANNPDHYRNDRKRKAEANAGPLAKKYRHIMLPGTGFIGPNIYVRAQMALMSGIPEEEQYALHHLVKISHERGDKYRFDQFPGLAEALVKKVLQVSGLFYDVDWDVSYDEDTMYLDDETLDGLSGTSDVIRKLKSRIPLPTDDSMQDARFVSQLNRMTEAALVIRNMCLQGENAQYLVKQPLSRDYLAVVLNLPQHPGVVELQHYALETAEQLLVWCDLAPQDALYQSLLAQLYGKDRGLIVTSLKTISRIAMNLTGPKRLDEVPKELLNRIQQWLLVEDEELRSACLDFLFQYTSFADNVDNLLQSIDGEALARQLSRLLLFAAKEHKEQRPPTRQPEDDKTPVAVPRLSRSLVESLLKLDEPDRSSEWLRMCFLSDKESEMTQISLWQAYQATFASYQATHPHLIAGDFIKNVSSTFAGATAQVAGANKYVIRGIRARKVPVDTGLVPGSKGTDKGKELHKCSWRITVPAETVRDPITGVQSGPTTKEVECGEWFKQGDAMLKHILRDHLQLPAAKKQAVTAAVDGDRMDIDAKPSRPSSAMANGHTPAPGTAGTGLGDLFDFHAADKTTYRCRWASCRRNSPEFAGQNGKVPRTALFARHVQTHLPETDSARLQHNLKPSADRTPVNGERITLKTLEDEKGDAAGVSLSAALVLRNIAKFMPKTLDSAQGMVPGRLGPAVNGAKDGVREDEDLVKRIFDEEVRERLFFAMTYVTLLGAEEVNQAVGSLQKRRWTEYLPLLGAFMIAGDRFTDRQQGFEAYSVTDASDVYDDPGRPYQGASTAMGLSCLAVLPMLPCAILIGDWWGVANWAAIVVSVAVRIFLVRRLRREMDRSIGDTAPYFESDTANEIVTLVLMTVQRKFVAVIAPRRIMMTFMRGLPSGNSRVYHMSMYMGWLAFAVPACVLGMCTLFCQIYTVVLLVASTWLMVIKHALGPTIRQASRGTLWPRR</sequence>
<dbReference type="PANTHER" id="PTHR22970">
    <property type="entry name" value="AT-RICH INTERACTIVE DOMAIN-CONTAINING PROTEIN 2"/>
    <property type="match status" value="1"/>
</dbReference>
<dbReference type="InterPro" id="IPR052406">
    <property type="entry name" value="Chromatin_Remodeling_Comp"/>
</dbReference>
<evidence type="ECO:0000313" key="10">
    <source>
        <dbReference type="Proteomes" id="UP001324427"/>
    </source>
</evidence>
<dbReference type="PANTHER" id="PTHR22970:SF14">
    <property type="entry name" value="AT-RICH INTERACTIVE DOMAIN-CONTAINING PROTEIN 2"/>
    <property type="match status" value="1"/>
</dbReference>
<dbReference type="FunFam" id="1.10.150.60:FF:000021">
    <property type="entry name" value="Chromatin structure-remodeling complex subunit rsc9"/>
    <property type="match status" value="1"/>
</dbReference>
<dbReference type="InterPro" id="IPR016024">
    <property type="entry name" value="ARM-type_fold"/>
</dbReference>
<feature type="region of interest" description="Disordered" evidence="5">
    <location>
        <begin position="142"/>
        <end position="189"/>
    </location>
</feature>
<dbReference type="PROSITE" id="PS51526">
    <property type="entry name" value="RFX_DBD"/>
    <property type="match status" value="1"/>
</dbReference>
<organism evidence="9 10">
    <name type="scientific">Oleoguttula mirabilis</name>
    <dbReference type="NCBI Taxonomy" id="1507867"/>
    <lineage>
        <taxon>Eukaryota</taxon>
        <taxon>Fungi</taxon>
        <taxon>Dikarya</taxon>
        <taxon>Ascomycota</taxon>
        <taxon>Pezizomycotina</taxon>
        <taxon>Dothideomycetes</taxon>
        <taxon>Dothideomycetidae</taxon>
        <taxon>Mycosphaerellales</taxon>
        <taxon>Teratosphaeriaceae</taxon>
        <taxon>Oleoguttula</taxon>
    </lineage>
</organism>
<dbReference type="SMART" id="SM01014">
    <property type="entry name" value="ARID"/>
    <property type="match status" value="1"/>
</dbReference>
<gene>
    <name evidence="9" type="ORF">LTR36_006387</name>
</gene>
<evidence type="ECO:0000256" key="4">
    <source>
        <dbReference type="ARBA" id="ARBA00023242"/>
    </source>
</evidence>
<evidence type="ECO:0000256" key="1">
    <source>
        <dbReference type="ARBA" id="ARBA00022853"/>
    </source>
</evidence>
<feature type="transmembrane region" description="Helical" evidence="6">
    <location>
        <begin position="1061"/>
        <end position="1080"/>
    </location>
</feature>
<dbReference type="GO" id="GO:0016586">
    <property type="term" value="C:RSC-type complex"/>
    <property type="evidence" value="ECO:0007669"/>
    <property type="project" value="TreeGrafter"/>
</dbReference>
<name>A0AAV9JUJ1_9PEZI</name>
<dbReference type="Gene3D" id="1.10.150.60">
    <property type="entry name" value="ARID DNA-binding domain"/>
    <property type="match status" value="1"/>
</dbReference>
<evidence type="ECO:0000313" key="9">
    <source>
        <dbReference type="EMBL" id="KAK4549390.1"/>
    </source>
</evidence>
<dbReference type="Proteomes" id="UP001324427">
    <property type="component" value="Unassembled WGS sequence"/>
</dbReference>
<dbReference type="AlphaFoldDB" id="A0AAV9JUJ1"/>
<evidence type="ECO:0000256" key="5">
    <source>
        <dbReference type="SAM" id="MobiDB-lite"/>
    </source>
</evidence>
<dbReference type="Pfam" id="PF01388">
    <property type="entry name" value="ARID"/>
    <property type="match status" value="1"/>
</dbReference>
<reference evidence="9 10" key="1">
    <citation type="submission" date="2021-11" db="EMBL/GenBank/DDBJ databases">
        <title>Black yeast isolated from Biological Soil Crust.</title>
        <authorList>
            <person name="Kurbessoian T."/>
        </authorList>
    </citation>
    <scope>NUCLEOTIDE SEQUENCE [LARGE SCALE GENOMIC DNA]</scope>
    <source>
        <strain evidence="9 10">CCFEE 5522</strain>
    </source>
</reference>
<dbReference type="GO" id="GO:0006325">
    <property type="term" value="P:chromatin organization"/>
    <property type="evidence" value="ECO:0007669"/>
    <property type="project" value="UniProtKB-KW"/>
</dbReference>
<keyword evidence="1" id="KW-0156">Chromatin regulator</keyword>
<evidence type="ECO:0000256" key="6">
    <source>
        <dbReference type="SAM" id="Phobius"/>
    </source>
</evidence>
<dbReference type="InterPro" id="IPR001606">
    <property type="entry name" value="ARID_dom"/>
</dbReference>
<dbReference type="CDD" id="cd16100">
    <property type="entry name" value="ARID"/>
    <property type="match status" value="1"/>
</dbReference>
<evidence type="ECO:0000259" key="8">
    <source>
        <dbReference type="PROSITE" id="PS51526"/>
    </source>
</evidence>
<feature type="domain" description="ARID" evidence="7">
    <location>
        <begin position="12"/>
        <end position="109"/>
    </location>
</feature>
<accession>A0AAV9JUJ1</accession>
<protein>
    <submittedName>
        <fullName evidence="9">Uncharacterized protein</fullName>
    </submittedName>
</protein>
<dbReference type="GO" id="GO:0006355">
    <property type="term" value="P:regulation of DNA-templated transcription"/>
    <property type="evidence" value="ECO:0007669"/>
    <property type="project" value="InterPro"/>
</dbReference>
<evidence type="ECO:0000256" key="2">
    <source>
        <dbReference type="ARBA" id="ARBA00023015"/>
    </source>
</evidence>
<dbReference type="EMBL" id="JAVFHQ010000004">
    <property type="protein sequence ID" value="KAK4549390.1"/>
    <property type="molecule type" value="Genomic_DNA"/>
</dbReference>
<feature type="transmembrane region" description="Helical" evidence="6">
    <location>
        <begin position="1143"/>
        <end position="1164"/>
    </location>
</feature>
<dbReference type="SUPFAM" id="SSF46774">
    <property type="entry name" value="ARID-like"/>
    <property type="match status" value="1"/>
</dbReference>